<comment type="caution">
    <text evidence="1">The sequence shown here is derived from an EMBL/GenBank/DDBJ whole genome shotgun (WGS) entry which is preliminary data.</text>
</comment>
<dbReference type="Proteomes" id="UP001273166">
    <property type="component" value="Unassembled WGS sequence"/>
</dbReference>
<reference evidence="1" key="1">
    <citation type="journal article" date="2023" name="Mol. Phylogenet. Evol.">
        <title>Genome-scale phylogeny and comparative genomics of the fungal order Sordariales.</title>
        <authorList>
            <person name="Hensen N."/>
            <person name="Bonometti L."/>
            <person name="Westerberg I."/>
            <person name="Brannstrom I.O."/>
            <person name="Guillou S."/>
            <person name="Cros-Aarteil S."/>
            <person name="Calhoun S."/>
            <person name="Haridas S."/>
            <person name="Kuo A."/>
            <person name="Mondo S."/>
            <person name="Pangilinan J."/>
            <person name="Riley R."/>
            <person name="LaButti K."/>
            <person name="Andreopoulos B."/>
            <person name="Lipzen A."/>
            <person name="Chen C."/>
            <person name="Yan M."/>
            <person name="Daum C."/>
            <person name="Ng V."/>
            <person name="Clum A."/>
            <person name="Steindorff A."/>
            <person name="Ohm R.A."/>
            <person name="Martin F."/>
            <person name="Silar P."/>
            <person name="Natvig D.O."/>
            <person name="Lalanne C."/>
            <person name="Gautier V."/>
            <person name="Ament-Velasquez S.L."/>
            <person name="Kruys A."/>
            <person name="Hutchinson M.I."/>
            <person name="Powell A.J."/>
            <person name="Barry K."/>
            <person name="Miller A.N."/>
            <person name="Grigoriev I.V."/>
            <person name="Debuchy R."/>
            <person name="Gladieux P."/>
            <person name="Hiltunen Thoren M."/>
            <person name="Johannesson H."/>
        </authorList>
    </citation>
    <scope>NUCLEOTIDE SEQUENCE</scope>
    <source>
        <strain evidence="1">CBS 333.67</strain>
    </source>
</reference>
<dbReference type="PANTHER" id="PTHR38850">
    <property type="entry name" value="CERATO-PLATANIN"/>
    <property type="match status" value="1"/>
</dbReference>
<keyword evidence="2" id="KW-1185">Reference proteome</keyword>
<accession>A0AAJ0GQ13</accession>
<protein>
    <recommendedName>
        <fullName evidence="3">Cerato-platanin</fullName>
    </recommendedName>
</protein>
<gene>
    <name evidence="1" type="ORF">B0T15DRAFT_541299</name>
</gene>
<evidence type="ECO:0000313" key="2">
    <source>
        <dbReference type="Proteomes" id="UP001273166"/>
    </source>
</evidence>
<proteinExistence type="predicted"/>
<reference evidence="1" key="2">
    <citation type="submission" date="2023-06" db="EMBL/GenBank/DDBJ databases">
        <authorList>
            <consortium name="Lawrence Berkeley National Laboratory"/>
            <person name="Mondo S.J."/>
            <person name="Hensen N."/>
            <person name="Bonometti L."/>
            <person name="Westerberg I."/>
            <person name="Brannstrom I.O."/>
            <person name="Guillou S."/>
            <person name="Cros-Aarteil S."/>
            <person name="Calhoun S."/>
            <person name="Haridas S."/>
            <person name="Kuo A."/>
            <person name="Pangilinan J."/>
            <person name="Riley R."/>
            <person name="Labutti K."/>
            <person name="Andreopoulos B."/>
            <person name="Lipzen A."/>
            <person name="Chen C."/>
            <person name="Yanf M."/>
            <person name="Daum C."/>
            <person name="Ng V."/>
            <person name="Clum A."/>
            <person name="Steindorff A."/>
            <person name="Ohm R."/>
            <person name="Martin F."/>
            <person name="Silar P."/>
            <person name="Natvig D."/>
            <person name="Lalanne C."/>
            <person name="Gautier V."/>
            <person name="Ament-Velasquez S.L."/>
            <person name="Kruys A."/>
            <person name="Hutchinson M.I."/>
            <person name="Powell A.J."/>
            <person name="Barry K."/>
            <person name="Miller A.N."/>
            <person name="Grigoriev I.V."/>
            <person name="Debuchy R."/>
            <person name="Gladieux P."/>
            <person name="Thoren M.H."/>
            <person name="Johannesson H."/>
        </authorList>
    </citation>
    <scope>NUCLEOTIDE SEQUENCE</scope>
    <source>
        <strain evidence="1">CBS 333.67</strain>
    </source>
</reference>
<sequence>MCFPTNSPNISSSSHTFFLTRLSIPHHLLTPLNTLKNLSQEAGNMSAIFTFLVGLLATLGAAETRGITPHDMYSSSVGVLGCKINTNRVAYWPMAVDCDNICVRVSHNGRSVDLLRIDQSGGAYDISYDAWAFLQTGQSARGNPITGGAVNMEIKTIPADNCLKLMKSGGLPLSASNSINYVAGCLGNSNSFVAKHFQLFNIQDPVCHWGYDEQCKLDLAVSNQPSCPHALGSTKGRLPDTVFNIQYGTGKVVAAP</sequence>
<dbReference type="RefSeq" id="XP_062719585.1">
    <property type="nucleotide sequence ID" value="XM_062869850.1"/>
</dbReference>
<evidence type="ECO:0008006" key="3">
    <source>
        <dbReference type="Google" id="ProtNLM"/>
    </source>
</evidence>
<dbReference type="GeneID" id="87888679"/>
<dbReference type="PANTHER" id="PTHR38850:SF2">
    <property type="entry name" value="CERATO-PLATANIN"/>
    <property type="match status" value="1"/>
</dbReference>
<name>A0AAJ0GQ13_9PEZI</name>
<dbReference type="AlphaFoldDB" id="A0AAJ0GQ13"/>
<dbReference type="EMBL" id="JAUDZG010000006">
    <property type="protein sequence ID" value="KAK3303805.1"/>
    <property type="molecule type" value="Genomic_DNA"/>
</dbReference>
<organism evidence="1 2">
    <name type="scientific">Chaetomium strumarium</name>
    <dbReference type="NCBI Taxonomy" id="1170767"/>
    <lineage>
        <taxon>Eukaryota</taxon>
        <taxon>Fungi</taxon>
        <taxon>Dikarya</taxon>
        <taxon>Ascomycota</taxon>
        <taxon>Pezizomycotina</taxon>
        <taxon>Sordariomycetes</taxon>
        <taxon>Sordariomycetidae</taxon>
        <taxon>Sordariales</taxon>
        <taxon>Chaetomiaceae</taxon>
        <taxon>Chaetomium</taxon>
    </lineage>
</organism>
<evidence type="ECO:0000313" key="1">
    <source>
        <dbReference type="EMBL" id="KAK3303805.1"/>
    </source>
</evidence>